<gene>
    <name evidence="4" type="ORF">V0288_13550</name>
</gene>
<dbReference type="Pfam" id="PF13414">
    <property type="entry name" value="TPR_11"/>
    <property type="match status" value="1"/>
</dbReference>
<dbReference type="AlphaFoldDB" id="A0AAW9QM56"/>
<proteinExistence type="predicted"/>
<dbReference type="Proteomes" id="UP001328733">
    <property type="component" value="Unassembled WGS sequence"/>
</dbReference>
<evidence type="ECO:0000256" key="2">
    <source>
        <dbReference type="ARBA" id="ARBA00022803"/>
    </source>
</evidence>
<sequence>MATIETQQNYLFFYDRALNSIGENHWKAAIDDLSVSIEMNPDFVPALVNRGNIYLETGDFPKAGADYERALHLAPDDAFARNNLGLVYLNSARDREAIDEFTRALSLDREYAEAYFNRALAFAGSGKIEEAIADLDRAASLFERQGDKDSAKNTREFRRKIGNL</sequence>
<dbReference type="EMBL" id="JBAFSM010000024">
    <property type="protein sequence ID" value="MEG3438148.1"/>
    <property type="molecule type" value="Genomic_DNA"/>
</dbReference>
<feature type="repeat" description="TPR" evidence="3">
    <location>
        <begin position="44"/>
        <end position="77"/>
    </location>
</feature>
<feature type="repeat" description="TPR" evidence="3">
    <location>
        <begin position="112"/>
        <end position="145"/>
    </location>
</feature>
<dbReference type="PANTHER" id="PTHR44858">
    <property type="entry name" value="TETRATRICOPEPTIDE REPEAT PROTEIN 6"/>
    <property type="match status" value="1"/>
</dbReference>
<evidence type="ECO:0000256" key="3">
    <source>
        <dbReference type="PROSITE-ProRule" id="PRU00339"/>
    </source>
</evidence>
<evidence type="ECO:0000313" key="4">
    <source>
        <dbReference type="EMBL" id="MEG3438148.1"/>
    </source>
</evidence>
<dbReference type="InterPro" id="IPR013105">
    <property type="entry name" value="TPR_2"/>
</dbReference>
<dbReference type="PROSITE" id="PS50005">
    <property type="entry name" value="TPR"/>
    <property type="match status" value="3"/>
</dbReference>
<dbReference type="InterPro" id="IPR011990">
    <property type="entry name" value="TPR-like_helical_dom_sf"/>
</dbReference>
<dbReference type="SMART" id="SM00028">
    <property type="entry name" value="TPR"/>
    <property type="match status" value="4"/>
</dbReference>
<keyword evidence="1" id="KW-0677">Repeat</keyword>
<organism evidence="4 5">
    <name type="scientific">Pannus brasiliensis CCIBt3594</name>
    <dbReference type="NCBI Taxonomy" id="1427578"/>
    <lineage>
        <taxon>Bacteria</taxon>
        <taxon>Bacillati</taxon>
        <taxon>Cyanobacteriota</taxon>
        <taxon>Cyanophyceae</taxon>
        <taxon>Oscillatoriophycideae</taxon>
        <taxon>Chroococcales</taxon>
        <taxon>Microcystaceae</taxon>
        <taxon>Pannus</taxon>
    </lineage>
</organism>
<dbReference type="PROSITE" id="PS50293">
    <property type="entry name" value="TPR_REGION"/>
    <property type="match status" value="1"/>
</dbReference>
<protein>
    <submittedName>
        <fullName evidence="4">Tetratricopeptide repeat protein</fullName>
    </submittedName>
</protein>
<accession>A0AAW9QM56</accession>
<dbReference type="Gene3D" id="1.25.40.10">
    <property type="entry name" value="Tetratricopeptide repeat domain"/>
    <property type="match status" value="2"/>
</dbReference>
<comment type="caution">
    <text evidence="4">The sequence shown here is derived from an EMBL/GenBank/DDBJ whole genome shotgun (WGS) entry which is preliminary data.</text>
</comment>
<name>A0AAW9QM56_9CHRO</name>
<dbReference type="PANTHER" id="PTHR44858:SF1">
    <property type="entry name" value="UDP-N-ACETYLGLUCOSAMINE--PEPTIDE N-ACETYLGLUCOSAMINYLTRANSFERASE SPINDLY-RELATED"/>
    <property type="match status" value="1"/>
</dbReference>
<evidence type="ECO:0000313" key="5">
    <source>
        <dbReference type="Proteomes" id="UP001328733"/>
    </source>
</evidence>
<dbReference type="SUPFAM" id="SSF48452">
    <property type="entry name" value="TPR-like"/>
    <property type="match status" value="1"/>
</dbReference>
<dbReference type="RefSeq" id="WP_332865631.1">
    <property type="nucleotide sequence ID" value="NZ_JBAFSM010000024.1"/>
</dbReference>
<keyword evidence="5" id="KW-1185">Reference proteome</keyword>
<keyword evidence="2 3" id="KW-0802">TPR repeat</keyword>
<dbReference type="InterPro" id="IPR050498">
    <property type="entry name" value="Ycf3"/>
</dbReference>
<dbReference type="InterPro" id="IPR019734">
    <property type="entry name" value="TPR_rpt"/>
</dbReference>
<reference evidence="4 5" key="1">
    <citation type="submission" date="2024-01" db="EMBL/GenBank/DDBJ databases">
        <title>Genomic insights into the taxonomy and metabolism of the cyanobacterium Pannus brasiliensis CCIBt3594.</title>
        <authorList>
            <person name="Machado M."/>
            <person name="Botero N.B."/>
            <person name="Andreote A.P.D."/>
            <person name="Feitosa A.M.T."/>
            <person name="Popin R."/>
            <person name="Sivonen K."/>
            <person name="Fiore M.F."/>
        </authorList>
    </citation>
    <scope>NUCLEOTIDE SEQUENCE [LARGE SCALE GENOMIC DNA]</scope>
    <source>
        <strain evidence="4 5">CCIBt3594</strain>
    </source>
</reference>
<evidence type="ECO:0000256" key="1">
    <source>
        <dbReference type="ARBA" id="ARBA00022737"/>
    </source>
</evidence>
<feature type="repeat" description="TPR" evidence="3">
    <location>
        <begin position="78"/>
        <end position="111"/>
    </location>
</feature>
<dbReference type="Pfam" id="PF07719">
    <property type="entry name" value="TPR_2"/>
    <property type="match status" value="1"/>
</dbReference>